<organism evidence="1 2">
    <name type="scientific">Hibiscus trionum</name>
    <name type="common">Flower of an hour</name>
    <dbReference type="NCBI Taxonomy" id="183268"/>
    <lineage>
        <taxon>Eukaryota</taxon>
        <taxon>Viridiplantae</taxon>
        <taxon>Streptophyta</taxon>
        <taxon>Embryophyta</taxon>
        <taxon>Tracheophyta</taxon>
        <taxon>Spermatophyta</taxon>
        <taxon>Magnoliopsida</taxon>
        <taxon>eudicotyledons</taxon>
        <taxon>Gunneridae</taxon>
        <taxon>Pentapetalae</taxon>
        <taxon>rosids</taxon>
        <taxon>malvids</taxon>
        <taxon>Malvales</taxon>
        <taxon>Malvaceae</taxon>
        <taxon>Malvoideae</taxon>
        <taxon>Hibiscus</taxon>
    </lineage>
</organism>
<evidence type="ECO:0008006" key="3">
    <source>
        <dbReference type="Google" id="ProtNLM"/>
    </source>
</evidence>
<dbReference type="EMBL" id="BSYR01000017">
    <property type="protein sequence ID" value="GMI80546.1"/>
    <property type="molecule type" value="Genomic_DNA"/>
</dbReference>
<protein>
    <recommendedName>
        <fullName evidence="3">Retrotransposon gag domain-containing protein</fullName>
    </recommendedName>
</protein>
<evidence type="ECO:0000313" key="1">
    <source>
        <dbReference type="EMBL" id="GMI80546.1"/>
    </source>
</evidence>
<dbReference type="AlphaFoldDB" id="A0A9W7HNZ6"/>
<comment type="caution">
    <text evidence="1">The sequence shown here is derived from an EMBL/GenBank/DDBJ whole genome shotgun (WGS) entry which is preliminary data.</text>
</comment>
<name>A0A9W7HNZ6_HIBTR</name>
<dbReference type="Proteomes" id="UP001165190">
    <property type="component" value="Unassembled WGS sequence"/>
</dbReference>
<sequence>MAKQLTCIAASLGSSTSSLEGDATVGRGKAKIRSETPYAFPFAPCPVQVELLIFTGVDPEEWLASAEDFFEFYQTEDHHRVTMASFRMEGMAKRWYRWMQRQR</sequence>
<gene>
    <name evidence="1" type="ORF">HRI_001723900</name>
</gene>
<dbReference type="OrthoDB" id="2013610at2759"/>
<keyword evidence="2" id="KW-1185">Reference proteome</keyword>
<reference evidence="1" key="1">
    <citation type="submission" date="2023-05" db="EMBL/GenBank/DDBJ databases">
        <title>Genome and transcriptome analyses reveal genes involved in the formation of fine ridges on petal epidermal cells in Hibiscus trionum.</title>
        <authorList>
            <person name="Koshimizu S."/>
            <person name="Masuda S."/>
            <person name="Ishii T."/>
            <person name="Shirasu K."/>
            <person name="Hoshino A."/>
            <person name="Arita M."/>
        </authorList>
    </citation>
    <scope>NUCLEOTIDE SEQUENCE</scope>
    <source>
        <strain evidence="1">Hamamatsu line</strain>
    </source>
</reference>
<accession>A0A9W7HNZ6</accession>
<proteinExistence type="predicted"/>
<evidence type="ECO:0000313" key="2">
    <source>
        <dbReference type="Proteomes" id="UP001165190"/>
    </source>
</evidence>